<dbReference type="SUPFAM" id="SSF52540">
    <property type="entry name" value="P-loop containing nucleoside triphosphate hydrolases"/>
    <property type="match status" value="1"/>
</dbReference>
<dbReference type="Proteomes" id="UP000316639">
    <property type="component" value="Unassembled WGS sequence"/>
</dbReference>
<proteinExistence type="predicted"/>
<organism evidence="3 4">
    <name type="scientific">Lentzea tibetensis</name>
    <dbReference type="NCBI Taxonomy" id="2591470"/>
    <lineage>
        <taxon>Bacteria</taxon>
        <taxon>Bacillati</taxon>
        <taxon>Actinomycetota</taxon>
        <taxon>Actinomycetes</taxon>
        <taxon>Pseudonocardiales</taxon>
        <taxon>Pseudonocardiaceae</taxon>
        <taxon>Lentzea</taxon>
    </lineage>
</organism>
<comment type="caution">
    <text evidence="3">The sequence shown here is derived from an EMBL/GenBank/DDBJ whole genome shotgun (WGS) entry which is preliminary data.</text>
</comment>
<dbReference type="SMART" id="SM00382">
    <property type="entry name" value="AAA"/>
    <property type="match status" value="1"/>
</dbReference>
<dbReference type="GO" id="GO:0005524">
    <property type="term" value="F:ATP binding"/>
    <property type="evidence" value="ECO:0007669"/>
    <property type="project" value="UniProtKB-KW"/>
</dbReference>
<sequence length="939" mass="100310">MADDAQPEAAPDPSAVRTVQEFANQLRLLKIWAGNPSLRQLERRSGLPRSTVADALNVKRHHLPSFEVLRGFVRACGVTDQDAPRWEAVWRRLQAGAVAPPEQAAPSVSAPRQLPAVAAGFVGRTRDLKELNALLEPAGSASGSPSPGITIISGTAGVGKTALALHWAHQVVNRFPDGQLYLNLRGYSPDKAMTPEQALALLLRALGVSDENIPVELDALVGMYRSVTSGKRVLVLLDNASDVARVRPLVPGGRECLTLVTSRDRLTGLVAREGAHRLALEVLTSEEAPALLIAVLGPERVLREEAAAAELARLCGYLPLALRIAAAKLIDSPQQTVESYVSELAEGNRLAALAVEDDEETAVKAAFDLSYAALDPLARRLFRWIGMAPGPELTASAAAALTGSSDSEADRLLRTLAGAHLVELTAQTRCGQHDLLRLYANERAQVEDEAPVRDAALRRLHGWYLHTAIAAVEIVRPDFLRLPAPPRDPDVRPLTFADDATALTWLDAERVNLAAVIHSAAARGHGPVAWLLADALRGYYWLRRSAVDWLAVAQAGLGAAESGEDLRAVSAMHLSLGTAHWSVDDHRAAAEHFQRAVEISRQGGDRLGEISALGNLGSVCAELGALDRAADCHLQELGYYQEQGDTPQEARALGNLGLTCLRLGRLAEAAAHLEAAVAMRRAAGELHRAANALGTLGVVYRYLGRLESAAECLSQAQHLNHAGDARVSEAVALDDLARLHRDAGRPGPALDCAEQALGLTLDSDITRIGVDVRITVAAVREDREGLSSALRTARQIGHQHGEADALIELAASCLASGDLASALDHAQESLVLARDLGHRILQGQALKVLADIHFAGGEHSRAAEAGREAIEIHRRTGYRLGLARTLLTHGRALSVTEGLDAAQLCWQEALEVFDEVGTPEAGEVRGLLAESVRDRPSCL</sequence>
<dbReference type="Pfam" id="PF13424">
    <property type="entry name" value="TPR_12"/>
    <property type="match status" value="3"/>
</dbReference>
<keyword evidence="3" id="KW-0547">Nucleotide-binding</keyword>
<keyword evidence="4" id="KW-1185">Reference proteome</keyword>
<dbReference type="InterPro" id="IPR019734">
    <property type="entry name" value="TPR_rpt"/>
</dbReference>
<feature type="repeat" description="TPR" evidence="1">
    <location>
        <begin position="570"/>
        <end position="603"/>
    </location>
</feature>
<accession>A0A563EY79</accession>
<evidence type="ECO:0000313" key="4">
    <source>
        <dbReference type="Proteomes" id="UP000316639"/>
    </source>
</evidence>
<dbReference type="PANTHER" id="PTHR47691">
    <property type="entry name" value="REGULATOR-RELATED"/>
    <property type="match status" value="1"/>
</dbReference>
<dbReference type="Pfam" id="PF13560">
    <property type="entry name" value="HTH_31"/>
    <property type="match status" value="1"/>
</dbReference>
<dbReference type="RefSeq" id="WP_146350554.1">
    <property type="nucleotide sequence ID" value="NZ_VOBR01000005.1"/>
</dbReference>
<dbReference type="Gene3D" id="3.40.50.300">
    <property type="entry name" value="P-loop containing nucleotide triphosphate hydrolases"/>
    <property type="match status" value="1"/>
</dbReference>
<reference evidence="3 4" key="1">
    <citation type="submission" date="2019-07" db="EMBL/GenBank/DDBJ databases">
        <title>Lentzea xizangensis sp. nov., isolated from Qinghai-Tibetan Plateau Soils.</title>
        <authorList>
            <person name="Huang J."/>
        </authorList>
    </citation>
    <scope>NUCLEOTIDE SEQUENCE [LARGE SCALE GENOMIC DNA]</scope>
    <source>
        <strain evidence="3 4">FXJ1.1311</strain>
    </source>
</reference>
<dbReference type="Gene3D" id="1.25.40.10">
    <property type="entry name" value="Tetratricopeptide repeat domain"/>
    <property type="match status" value="2"/>
</dbReference>
<name>A0A563EY79_9PSEU</name>
<dbReference type="PANTHER" id="PTHR47691:SF3">
    <property type="entry name" value="HTH-TYPE TRANSCRIPTIONAL REGULATOR RV0890C-RELATED"/>
    <property type="match status" value="1"/>
</dbReference>
<evidence type="ECO:0000256" key="1">
    <source>
        <dbReference type="PROSITE-ProRule" id="PRU00339"/>
    </source>
</evidence>
<keyword evidence="1" id="KW-0802">TPR repeat</keyword>
<dbReference type="PROSITE" id="PS50005">
    <property type="entry name" value="TPR"/>
    <property type="match status" value="1"/>
</dbReference>
<dbReference type="SUPFAM" id="SSF48452">
    <property type="entry name" value="TPR-like"/>
    <property type="match status" value="2"/>
</dbReference>
<gene>
    <name evidence="3" type="ORF">FKR81_09230</name>
</gene>
<feature type="domain" description="AAA+ ATPase" evidence="2">
    <location>
        <begin position="146"/>
        <end position="284"/>
    </location>
</feature>
<protein>
    <submittedName>
        <fullName evidence="3">ATP-binding protein</fullName>
    </submittedName>
</protein>
<dbReference type="InterPro" id="IPR027417">
    <property type="entry name" value="P-loop_NTPase"/>
</dbReference>
<dbReference type="OrthoDB" id="5521887at2"/>
<dbReference type="EMBL" id="VOBR01000005">
    <property type="protein sequence ID" value="TWP52498.1"/>
    <property type="molecule type" value="Genomic_DNA"/>
</dbReference>
<dbReference type="SMART" id="SM00028">
    <property type="entry name" value="TPR"/>
    <property type="match status" value="8"/>
</dbReference>
<keyword evidence="3" id="KW-0067">ATP-binding</keyword>
<dbReference type="GO" id="GO:0043531">
    <property type="term" value="F:ADP binding"/>
    <property type="evidence" value="ECO:0007669"/>
    <property type="project" value="InterPro"/>
</dbReference>
<dbReference type="AlphaFoldDB" id="A0A563EY79"/>
<evidence type="ECO:0000313" key="3">
    <source>
        <dbReference type="EMBL" id="TWP52498.1"/>
    </source>
</evidence>
<dbReference type="PRINTS" id="PR00364">
    <property type="entry name" value="DISEASERSIST"/>
</dbReference>
<dbReference type="InterPro" id="IPR011990">
    <property type="entry name" value="TPR-like_helical_dom_sf"/>
</dbReference>
<evidence type="ECO:0000259" key="2">
    <source>
        <dbReference type="SMART" id="SM00382"/>
    </source>
</evidence>
<dbReference type="InterPro" id="IPR003593">
    <property type="entry name" value="AAA+_ATPase"/>
</dbReference>